<dbReference type="PROSITE" id="PS50011">
    <property type="entry name" value="PROTEIN_KINASE_DOM"/>
    <property type="match status" value="1"/>
</dbReference>
<feature type="compositionally biased region" description="Low complexity" evidence="12">
    <location>
        <begin position="445"/>
        <end position="454"/>
    </location>
</feature>
<keyword evidence="15" id="KW-1185">Reference proteome</keyword>
<feature type="binding site" evidence="10">
    <location>
        <position position="535"/>
    </location>
    <ligand>
        <name>ATP</name>
        <dbReference type="ChEBI" id="CHEBI:30616"/>
    </ligand>
</feature>
<feature type="compositionally biased region" description="Basic and acidic residues" evidence="12">
    <location>
        <begin position="336"/>
        <end position="348"/>
    </location>
</feature>
<dbReference type="CDD" id="cd14136">
    <property type="entry name" value="STKc_SRPK"/>
    <property type="match status" value="1"/>
</dbReference>
<sequence length="1085" mass="120745">MGGPDKNSTAPLASKKKKKKNNKKKPTATNAPPTSPQAGEKNANLKNGAVSTNGSSHVERLDIRAAHSLLPAIDYQGITSYVEAEGSVNITDVFPTVLLMFVVLFCRWLNGFGPPPERFRRFEDVAVRRRRRFRVQSEESEDLDDHEAYSETDICTQLMASPGDVTCNINVDLIDQNRFYFFVKQRNEKENVKNTELAVVEAYGSTHKEEAEVNLVFASAEDNGGVLSTLKISEPPLMVTSNVFEDKKDVEMEGQSSRAVHIVVNESDDEQSLQSQDGSRCSDEMMNSCASVSDEEDVESQEDSFHVNDGTENSVDSVSSIESQEQTNAEDMASCHSEDDQKSVHVDEDTSNYDNLPAEMRSAKGEESEETIDSSVSSSTSSTSDDDGDESATSYDSDDIEIQMFEYDLSTACASASISIPRPTLLPRNNKKPEVNANEERAEDVSVSPGRSDSPGGGGGHSDSFQDPLDPGEQLGSDDEEQEDPRDYKRGGYHPVNIGDVFNARYHVIRKLGWGHFSTVWLAWDTQEKRFVAMKIVKSAEHYTEAALDEIKLLLSVRSADPEDIGCPKVVQLLDEFTVAGINGQHVAMVFEVLGCNLLKLIIRSNYRGLHLEQVRKICKQILEALRYMHNKCGIIHTDIKPENVLITMSREEIKIMAQHAVVARKMNMKMSGSAVSTAPEHLVKLAQENMTKNKRKKMKKKAKKQREKLEAELAGLEGLKMDANGLQEAYNNAPELDNSFDCSQVEDVNMEDTVNGNGNGNTVEVKSPDRFDRTTLTPFSDPESKIGELVSPSSEFLSSPITGLPPGGVLPAPPVGPNIADPYCDIDVKIADLGNACWVNHHYTDDIQTRQYRALEVLIGSGYGPPADIWSTACMAFELATGDYLFEPHQGDNYSRDEDHLAHISELLGTIPANIFRKGKHWKDFFHKNGHLLHIHQLKPWSLYEVLRQKYEWSHQDAQQFESFLRPMLEFDQEKRATADAALKHPFLLPFGGKAPKPDCPPEVLSKLYPDGQIPEPVEGDNDQEVYRDENDSRSASERSAISRSAESDDEEEFNMDRPGPSGVMSNNEPDNIADIERFEIDLQ</sequence>
<keyword evidence="2" id="KW-0723">Serine/threonine-protein kinase</keyword>
<evidence type="ECO:0000256" key="8">
    <source>
        <dbReference type="ARBA" id="ARBA00048679"/>
    </source>
</evidence>
<dbReference type="SUPFAM" id="SSF56112">
    <property type="entry name" value="Protein kinase-like (PK-like)"/>
    <property type="match status" value="1"/>
</dbReference>
<dbReference type="GO" id="GO:0050684">
    <property type="term" value="P:regulation of mRNA processing"/>
    <property type="evidence" value="ECO:0007669"/>
    <property type="project" value="TreeGrafter"/>
</dbReference>
<feature type="compositionally biased region" description="Low complexity" evidence="12">
    <location>
        <begin position="373"/>
        <end position="383"/>
    </location>
</feature>
<keyword evidence="11" id="KW-0175">Coiled coil</keyword>
<dbReference type="FunCoup" id="G0MK30">
    <property type="interactions" value="2430"/>
</dbReference>
<dbReference type="Pfam" id="PF00069">
    <property type="entry name" value="Pkinase"/>
    <property type="match status" value="2"/>
</dbReference>
<dbReference type="GO" id="GO:0005524">
    <property type="term" value="F:ATP binding"/>
    <property type="evidence" value="ECO:0007669"/>
    <property type="project" value="UniProtKB-UniRule"/>
</dbReference>
<dbReference type="InterPro" id="IPR011009">
    <property type="entry name" value="Kinase-like_dom_sf"/>
</dbReference>
<evidence type="ECO:0000256" key="6">
    <source>
        <dbReference type="ARBA" id="ARBA00022840"/>
    </source>
</evidence>
<dbReference type="EC" id="2.7.11.1" evidence="1"/>
<evidence type="ECO:0000256" key="10">
    <source>
        <dbReference type="PROSITE-ProRule" id="PRU10141"/>
    </source>
</evidence>
<feature type="coiled-coil region" evidence="11">
    <location>
        <begin position="693"/>
        <end position="727"/>
    </location>
</feature>
<feature type="region of interest" description="Disordered" evidence="12">
    <location>
        <begin position="1001"/>
        <end position="1085"/>
    </location>
</feature>
<evidence type="ECO:0000256" key="4">
    <source>
        <dbReference type="ARBA" id="ARBA00022741"/>
    </source>
</evidence>
<dbReference type="GO" id="GO:0000245">
    <property type="term" value="P:spliceosomal complex assembly"/>
    <property type="evidence" value="ECO:0007669"/>
    <property type="project" value="TreeGrafter"/>
</dbReference>
<feature type="compositionally biased region" description="Basic and acidic residues" evidence="12">
    <location>
        <begin position="1076"/>
        <end position="1085"/>
    </location>
</feature>
<comment type="catalytic activity">
    <reaction evidence="8">
        <text>L-seryl-[protein] + ATP = O-phospho-L-seryl-[protein] + ADP + H(+)</text>
        <dbReference type="Rhea" id="RHEA:17989"/>
        <dbReference type="Rhea" id="RHEA-COMP:9863"/>
        <dbReference type="Rhea" id="RHEA-COMP:11604"/>
        <dbReference type="ChEBI" id="CHEBI:15378"/>
        <dbReference type="ChEBI" id="CHEBI:29999"/>
        <dbReference type="ChEBI" id="CHEBI:30616"/>
        <dbReference type="ChEBI" id="CHEBI:83421"/>
        <dbReference type="ChEBI" id="CHEBI:456216"/>
        <dbReference type="EC" id="2.7.11.1"/>
    </reaction>
</comment>
<dbReference type="InterPro" id="IPR017441">
    <property type="entry name" value="Protein_kinase_ATP_BS"/>
</dbReference>
<feature type="compositionally biased region" description="Acidic residues" evidence="12">
    <location>
        <begin position="293"/>
        <end position="302"/>
    </location>
</feature>
<protein>
    <recommendedName>
        <fullName evidence="9">Serine/threonine-protein kinase spk-1</fullName>
        <ecNumber evidence="1">2.7.11.1</ecNumber>
    </recommendedName>
</protein>
<dbReference type="FunFam" id="1.10.510.10:FF:000642">
    <property type="entry name" value="Serine/threonine-protein kinase srpk2"/>
    <property type="match status" value="1"/>
</dbReference>
<evidence type="ECO:0000256" key="1">
    <source>
        <dbReference type="ARBA" id="ARBA00012513"/>
    </source>
</evidence>
<reference evidence="15" key="1">
    <citation type="submission" date="2011-07" db="EMBL/GenBank/DDBJ databases">
        <authorList>
            <consortium name="Caenorhabditis brenneri Sequencing and Analysis Consortium"/>
            <person name="Wilson R.K."/>
        </authorList>
    </citation>
    <scope>NUCLEOTIDE SEQUENCE [LARGE SCALE GENOMIC DNA]</scope>
    <source>
        <strain evidence="15">PB2801</strain>
    </source>
</reference>
<dbReference type="InterPro" id="IPR000719">
    <property type="entry name" value="Prot_kinase_dom"/>
</dbReference>
<dbReference type="InterPro" id="IPR051334">
    <property type="entry name" value="SRPK"/>
</dbReference>
<name>G0MK30_CAEBE</name>
<dbReference type="GO" id="GO:0004674">
    <property type="term" value="F:protein serine/threonine kinase activity"/>
    <property type="evidence" value="ECO:0007669"/>
    <property type="project" value="UniProtKB-KW"/>
</dbReference>
<keyword evidence="3" id="KW-0808">Transferase</keyword>
<feature type="compositionally biased region" description="Basic and acidic residues" evidence="12">
    <location>
        <begin position="1026"/>
        <end position="1038"/>
    </location>
</feature>
<comment type="catalytic activity">
    <reaction evidence="7">
        <text>L-threonyl-[protein] + ATP = O-phospho-L-threonyl-[protein] + ADP + H(+)</text>
        <dbReference type="Rhea" id="RHEA:46608"/>
        <dbReference type="Rhea" id="RHEA-COMP:11060"/>
        <dbReference type="Rhea" id="RHEA-COMP:11605"/>
        <dbReference type="ChEBI" id="CHEBI:15378"/>
        <dbReference type="ChEBI" id="CHEBI:30013"/>
        <dbReference type="ChEBI" id="CHEBI:30616"/>
        <dbReference type="ChEBI" id="CHEBI:61977"/>
        <dbReference type="ChEBI" id="CHEBI:456216"/>
        <dbReference type="EC" id="2.7.11.1"/>
    </reaction>
</comment>
<feature type="region of interest" description="Disordered" evidence="12">
    <location>
        <begin position="752"/>
        <end position="788"/>
    </location>
</feature>
<dbReference type="GO" id="GO:0005634">
    <property type="term" value="C:nucleus"/>
    <property type="evidence" value="ECO:0007669"/>
    <property type="project" value="TreeGrafter"/>
</dbReference>
<feature type="region of interest" description="Disordered" evidence="12">
    <location>
        <begin position="264"/>
        <end position="398"/>
    </location>
</feature>
<feature type="compositionally biased region" description="Acidic residues" evidence="12">
    <location>
        <begin position="384"/>
        <end position="398"/>
    </location>
</feature>
<dbReference type="OMA" id="AWDTQEK"/>
<keyword evidence="6 10" id="KW-0067">ATP-binding</keyword>
<dbReference type="FunFam" id="3.30.200.20:FF:000163">
    <property type="entry name" value="SRSF protein kinase 2 isoform X1"/>
    <property type="match status" value="1"/>
</dbReference>
<dbReference type="GO" id="GO:0005737">
    <property type="term" value="C:cytoplasm"/>
    <property type="evidence" value="ECO:0007669"/>
    <property type="project" value="TreeGrafter"/>
</dbReference>
<keyword evidence="4 10" id="KW-0547">Nucleotide-binding</keyword>
<dbReference type="HOGENOM" id="CLU_000288_81_0_1"/>
<dbReference type="GO" id="GO:0009792">
    <property type="term" value="P:embryo development ending in birth or egg hatching"/>
    <property type="evidence" value="ECO:0007669"/>
    <property type="project" value="EnsemblMetazoa"/>
</dbReference>
<dbReference type="SMART" id="SM00220">
    <property type="entry name" value="S_TKc"/>
    <property type="match status" value="1"/>
</dbReference>
<evidence type="ECO:0000256" key="9">
    <source>
        <dbReference type="ARBA" id="ARBA00074593"/>
    </source>
</evidence>
<gene>
    <name evidence="14" type="primary">Cbn-spk-1</name>
    <name evidence="14" type="ORF">CAEBREN_04032</name>
</gene>
<feature type="compositionally biased region" description="Basic residues" evidence="12">
    <location>
        <begin position="14"/>
        <end position="26"/>
    </location>
</feature>
<feature type="compositionally biased region" description="Polar residues" evidence="12">
    <location>
        <begin position="310"/>
        <end position="329"/>
    </location>
</feature>
<feature type="compositionally biased region" description="Basic and acidic residues" evidence="12">
    <location>
        <begin position="431"/>
        <end position="444"/>
    </location>
</feature>
<dbReference type="eggNOG" id="KOG1290">
    <property type="taxonomic scope" value="Eukaryota"/>
</dbReference>
<feature type="domain" description="Protein kinase" evidence="13">
    <location>
        <begin position="506"/>
        <end position="989"/>
    </location>
</feature>
<dbReference type="PANTHER" id="PTHR47634:SF9">
    <property type="entry name" value="PROTEIN KINASE DOMAIN-CONTAINING PROTEIN-RELATED"/>
    <property type="match status" value="1"/>
</dbReference>
<evidence type="ECO:0000259" key="13">
    <source>
        <dbReference type="PROSITE" id="PS50011"/>
    </source>
</evidence>
<dbReference type="AlphaFoldDB" id="G0MK30"/>
<dbReference type="PROSITE" id="PS00108">
    <property type="entry name" value="PROTEIN_KINASE_ST"/>
    <property type="match status" value="1"/>
</dbReference>
<dbReference type="PROSITE" id="PS00107">
    <property type="entry name" value="PROTEIN_KINASE_ATP"/>
    <property type="match status" value="1"/>
</dbReference>
<feature type="region of interest" description="Disordered" evidence="12">
    <location>
        <begin position="1"/>
        <end position="53"/>
    </location>
</feature>
<evidence type="ECO:0000313" key="15">
    <source>
        <dbReference type="Proteomes" id="UP000008068"/>
    </source>
</evidence>
<evidence type="ECO:0000313" key="14">
    <source>
        <dbReference type="EMBL" id="EGT33754.1"/>
    </source>
</evidence>
<dbReference type="Gene3D" id="1.10.510.10">
    <property type="entry name" value="Transferase(Phosphotransferase) domain 1"/>
    <property type="match status" value="1"/>
</dbReference>
<dbReference type="Proteomes" id="UP000008068">
    <property type="component" value="Unassembled WGS sequence"/>
</dbReference>
<organism evidence="15">
    <name type="scientific">Caenorhabditis brenneri</name>
    <name type="common">Nematode worm</name>
    <dbReference type="NCBI Taxonomy" id="135651"/>
    <lineage>
        <taxon>Eukaryota</taxon>
        <taxon>Metazoa</taxon>
        <taxon>Ecdysozoa</taxon>
        <taxon>Nematoda</taxon>
        <taxon>Chromadorea</taxon>
        <taxon>Rhabditida</taxon>
        <taxon>Rhabditina</taxon>
        <taxon>Rhabditomorpha</taxon>
        <taxon>Rhabditoidea</taxon>
        <taxon>Rhabditidae</taxon>
        <taxon>Peloderinae</taxon>
        <taxon>Caenorhabditis</taxon>
    </lineage>
</organism>
<evidence type="ECO:0000256" key="3">
    <source>
        <dbReference type="ARBA" id="ARBA00022679"/>
    </source>
</evidence>
<feature type="region of interest" description="Disordered" evidence="12">
    <location>
        <begin position="422"/>
        <end position="492"/>
    </location>
</feature>
<evidence type="ECO:0000256" key="7">
    <source>
        <dbReference type="ARBA" id="ARBA00047899"/>
    </source>
</evidence>
<evidence type="ECO:0000256" key="11">
    <source>
        <dbReference type="SAM" id="Coils"/>
    </source>
</evidence>
<dbReference type="InterPro" id="IPR008271">
    <property type="entry name" value="Ser/Thr_kinase_AS"/>
</dbReference>
<dbReference type="InParanoid" id="G0MK30"/>
<dbReference type="STRING" id="135651.G0MK30"/>
<evidence type="ECO:0000256" key="5">
    <source>
        <dbReference type="ARBA" id="ARBA00022777"/>
    </source>
</evidence>
<dbReference type="PANTHER" id="PTHR47634">
    <property type="entry name" value="PROTEIN KINASE DOMAIN-CONTAINING PROTEIN-RELATED"/>
    <property type="match status" value="1"/>
</dbReference>
<evidence type="ECO:0000256" key="12">
    <source>
        <dbReference type="SAM" id="MobiDB-lite"/>
    </source>
</evidence>
<dbReference type="FunFam" id="1.10.510.10:FF:001065">
    <property type="entry name" value="Serine/threonine-protein kinase spk-1"/>
    <property type="match status" value="1"/>
</dbReference>
<dbReference type="EMBL" id="GL379798">
    <property type="protein sequence ID" value="EGT33754.1"/>
    <property type="molecule type" value="Genomic_DNA"/>
</dbReference>
<dbReference type="Gene3D" id="3.30.200.20">
    <property type="entry name" value="Phosphorylase Kinase, domain 1"/>
    <property type="match status" value="1"/>
</dbReference>
<evidence type="ECO:0000256" key="2">
    <source>
        <dbReference type="ARBA" id="ARBA00022527"/>
    </source>
</evidence>
<proteinExistence type="predicted"/>
<keyword evidence="5" id="KW-0418">Kinase</keyword>
<dbReference type="OrthoDB" id="2649at2759"/>
<accession>G0MK30</accession>